<dbReference type="InterPro" id="IPR025991">
    <property type="entry name" value="Chemoreceptor_zinc-bind_dom"/>
</dbReference>
<comment type="caution">
    <text evidence="7">The sequence shown here is derived from an EMBL/GenBank/DDBJ whole genome shotgun (WGS) entry which is preliminary data.</text>
</comment>
<dbReference type="PANTHER" id="PTHR32089">
    <property type="entry name" value="METHYL-ACCEPTING CHEMOTAXIS PROTEIN MCPB"/>
    <property type="match status" value="1"/>
</dbReference>
<dbReference type="RefSeq" id="WP_318585549.1">
    <property type="nucleotide sequence ID" value="NZ_JAWRCP010000002.1"/>
</dbReference>
<feature type="transmembrane region" description="Helical" evidence="5">
    <location>
        <begin position="45"/>
        <end position="63"/>
    </location>
</feature>
<organism evidence="7 8">
    <name type="scientific">Vibrio rhizosphaerae</name>
    <dbReference type="NCBI Taxonomy" id="398736"/>
    <lineage>
        <taxon>Bacteria</taxon>
        <taxon>Pseudomonadati</taxon>
        <taxon>Pseudomonadota</taxon>
        <taxon>Gammaproteobacteria</taxon>
        <taxon>Vibrionales</taxon>
        <taxon>Vibrionaceae</taxon>
        <taxon>Vibrio</taxon>
    </lineage>
</organism>
<keyword evidence="8" id="KW-1185">Reference proteome</keyword>
<dbReference type="SUPFAM" id="SSF58104">
    <property type="entry name" value="Methyl-accepting chemotaxis protein (MCP) signaling domain"/>
    <property type="match status" value="1"/>
</dbReference>
<dbReference type="Gene3D" id="1.20.120.30">
    <property type="entry name" value="Aspartate receptor, ligand-binding domain"/>
    <property type="match status" value="1"/>
</dbReference>
<evidence type="ECO:0000256" key="2">
    <source>
        <dbReference type="ARBA" id="ARBA00023224"/>
    </source>
</evidence>
<feature type="coiled-coil region" evidence="4">
    <location>
        <begin position="223"/>
        <end position="250"/>
    </location>
</feature>
<reference evidence="7 8" key="1">
    <citation type="submission" date="2023-11" db="EMBL/GenBank/DDBJ databases">
        <title>Plant-associative lifestyle of Vibrio porteresiae and its evolutionary dynamics.</title>
        <authorList>
            <person name="Rameshkumar N."/>
            <person name="Kirti K."/>
        </authorList>
    </citation>
    <scope>NUCLEOTIDE SEQUENCE [LARGE SCALE GENOMIC DNA]</scope>
    <source>
        <strain evidence="7 8">MSSRF7</strain>
    </source>
</reference>
<feature type="domain" description="Methyl-accepting transducer" evidence="6">
    <location>
        <begin position="208"/>
        <end position="384"/>
    </location>
</feature>
<feature type="transmembrane region" description="Helical" evidence="5">
    <location>
        <begin position="20"/>
        <end position="39"/>
    </location>
</feature>
<dbReference type="SMART" id="SM00283">
    <property type="entry name" value="MA"/>
    <property type="match status" value="1"/>
</dbReference>
<evidence type="ECO:0000256" key="4">
    <source>
        <dbReference type="SAM" id="Coils"/>
    </source>
</evidence>
<dbReference type="EMBL" id="JAWRCP010000002">
    <property type="protein sequence ID" value="MDW6094361.1"/>
    <property type="molecule type" value="Genomic_DNA"/>
</dbReference>
<keyword evidence="5" id="KW-0472">Membrane</keyword>
<protein>
    <submittedName>
        <fullName evidence="7">Methyl-accepting chemotaxis protein</fullName>
    </submittedName>
</protein>
<evidence type="ECO:0000256" key="3">
    <source>
        <dbReference type="PROSITE-ProRule" id="PRU00284"/>
    </source>
</evidence>
<proteinExistence type="predicted"/>
<comment type="subcellular location">
    <subcellularLocation>
        <location evidence="1">Membrane</location>
    </subcellularLocation>
</comment>
<keyword evidence="4" id="KW-0175">Coiled coil</keyword>
<dbReference type="Pfam" id="PF13682">
    <property type="entry name" value="CZB"/>
    <property type="match status" value="1"/>
</dbReference>
<dbReference type="Pfam" id="PF00015">
    <property type="entry name" value="MCPsignal"/>
    <property type="match status" value="1"/>
</dbReference>
<accession>A0ABU4IY82</accession>
<keyword evidence="5" id="KW-0812">Transmembrane</keyword>
<evidence type="ECO:0000313" key="8">
    <source>
        <dbReference type="Proteomes" id="UP001279860"/>
    </source>
</evidence>
<evidence type="ECO:0000256" key="1">
    <source>
        <dbReference type="ARBA" id="ARBA00004370"/>
    </source>
</evidence>
<evidence type="ECO:0000256" key="5">
    <source>
        <dbReference type="SAM" id="Phobius"/>
    </source>
</evidence>
<evidence type="ECO:0000259" key="6">
    <source>
        <dbReference type="PROSITE" id="PS50111"/>
    </source>
</evidence>
<dbReference type="Proteomes" id="UP001279860">
    <property type="component" value="Unassembled WGS sequence"/>
</dbReference>
<name>A0ABU4IY82_9VIBR</name>
<sequence>MMRHTSQVSSNILFQRQKFLIICSVFTIVIIGLSISNIYDHGFNYFNIFLPIFTVIFSAYAYWDQLQPLMVLKRICDALNEAKKGNVHIRITDTKGLGEVGHVAWALNDFLDIVETNFKELSNTFQRTSKGVFYRRGLVDGMPGEFFETMRSINEAIESMQQAHVFSRKNRLKSELHHLNTTNLIVNLKNNQEELVTLSNQMDDVLMIATESRDGAEQSREVVREIRHALDDVNVRMESMEQTAQTLGKESVRIADTIKVITGIAEQTNLLALNAAIEAARAGDVGRGFAVVADEVRSLADRTRSSTADISEIINSLIGPIEEMVSQTLAVGQQMKSVGDEVTNFHGNFDKVANASQQTISLMNQAKDCSFASLIKLDHVIYKQNGYIALESNGEGEEAKAVQVDHFNCRMGQWYYEGEGYTAFSQTNAYHRLEEHHKAVHDSMQAALQLVREDWLADDEVLNRLVAMVDKAEYASNRVIEYVSEMVREKHHHA</sequence>
<keyword evidence="5" id="KW-1133">Transmembrane helix</keyword>
<dbReference type="PANTHER" id="PTHR32089:SF112">
    <property type="entry name" value="LYSOZYME-LIKE PROTEIN-RELATED"/>
    <property type="match status" value="1"/>
</dbReference>
<dbReference type="InterPro" id="IPR004089">
    <property type="entry name" value="MCPsignal_dom"/>
</dbReference>
<keyword evidence="2 3" id="KW-0807">Transducer</keyword>
<dbReference type="PROSITE" id="PS50111">
    <property type="entry name" value="CHEMOTAXIS_TRANSDUC_2"/>
    <property type="match status" value="1"/>
</dbReference>
<evidence type="ECO:0000313" key="7">
    <source>
        <dbReference type="EMBL" id="MDW6094361.1"/>
    </source>
</evidence>
<gene>
    <name evidence="7" type="ORF">SBX64_17615</name>
</gene>
<dbReference type="Gene3D" id="1.10.287.950">
    <property type="entry name" value="Methyl-accepting chemotaxis protein"/>
    <property type="match status" value="1"/>
</dbReference>